<evidence type="ECO:0000259" key="18">
    <source>
        <dbReference type="PROSITE" id="PS51918"/>
    </source>
</evidence>
<evidence type="ECO:0000256" key="2">
    <source>
        <dbReference type="ARBA" id="ARBA00004785"/>
    </source>
</evidence>
<dbReference type="SUPFAM" id="SSF102114">
    <property type="entry name" value="Radical SAM enzymes"/>
    <property type="match status" value="1"/>
</dbReference>
<dbReference type="GO" id="GO:0051539">
    <property type="term" value="F:4 iron, 4 sulfur cluster binding"/>
    <property type="evidence" value="ECO:0007669"/>
    <property type="project" value="UniProtKB-KW"/>
</dbReference>
<accession>A0A2R8AFG5</accession>
<evidence type="ECO:0000256" key="16">
    <source>
        <dbReference type="PIRSR" id="PIRSR000167-1"/>
    </source>
</evidence>
<dbReference type="CDD" id="cd01335">
    <property type="entry name" value="Radical_SAM"/>
    <property type="match status" value="1"/>
</dbReference>
<proteinExistence type="inferred from homology"/>
<feature type="binding site" evidence="17">
    <location>
        <position position="57"/>
    </location>
    <ligand>
        <name>[4Fe-4S] cluster</name>
        <dbReference type="ChEBI" id="CHEBI:49883"/>
        <note>4Fe-4S-S-AdoMet</note>
    </ligand>
</feature>
<dbReference type="InterPro" id="IPR004558">
    <property type="entry name" value="Coprogen_oxidase_HemN"/>
</dbReference>
<dbReference type="InterPro" id="IPR023404">
    <property type="entry name" value="rSAM_horseshoe"/>
</dbReference>
<feature type="binding site" evidence="16">
    <location>
        <position position="325"/>
    </location>
    <ligand>
        <name>S-adenosyl-L-methionine</name>
        <dbReference type="ChEBI" id="CHEBI:59789"/>
        <label>1</label>
    </ligand>
</feature>
<feature type="binding site" evidence="16">
    <location>
        <position position="180"/>
    </location>
    <ligand>
        <name>S-adenosyl-L-methionine</name>
        <dbReference type="ChEBI" id="CHEBI:59789"/>
        <label>2</label>
    </ligand>
</feature>
<evidence type="ECO:0000256" key="5">
    <source>
        <dbReference type="ARBA" id="ARBA00022485"/>
    </source>
</evidence>
<feature type="binding site" evidence="16">
    <location>
        <position position="205"/>
    </location>
    <ligand>
        <name>S-adenosyl-L-methionine</name>
        <dbReference type="ChEBI" id="CHEBI:59789"/>
        <label>2</label>
    </ligand>
</feature>
<feature type="binding site" evidence="17">
    <location>
        <position position="64"/>
    </location>
    <ligand>
        <name>[4Fe-4S] cluster</name>
        <dbReference type="ChEBI" id="CHEBI:49883"/>
        <note>4Fe-4S-S-AdoMet</note>
    </ligand>
</feature>
<comment type="function">
    <text evidence="13">Involved in the heme biosynthesis. Catalyzes the anaerobic oxidative decarboxylation of propionate groups of rings A and B of coproporphyrinogen III to yield the vinyl groups in protoporphyrinogen IX.</text>
</comment>
<dbReference type="Pfam" id="PF06969">
    <property type="entry name" value="HemN_C"/>
    <property type="match status" value="1"/>
</dbReference>
<evidence type="ECO:0000256" key="13">
    <source>
        <dbReference type="ARBA" id="ARBA00024295"/>
    </source>
</evidence>
<evidence type="ECO:0000256" key="12">
    <source>
        <dbReference type="ARBA" id="ARBA00023244"/>
    </source>
</evidence>
<keyword evidence="9 15" id="KW-0560">Oxidoreductase</keyword>
<evidence type="ECO:0000256" key="6">
    <source>
        <dbReference type="ARBA" id="ARBA00022490"/>
    </source>
</evidence>
<dbReference type="Gene3D" id="1.10.10.920">
    <property type="match status" value="1"/>
</dbReference>
<evidence type="ECO:0000256" key="8">
    <source>
        <dbReference type="ARBA" id="ARBA00022723"/>
    </source>
</evidence>
<dbReference type="InterPro" id="IPR010723">
    <property type="entry name" value="HemN_C"/>
</dbReference>
<keyword evidence="20" id="KW-1185">Reference proteome</keyword>
<dbReference type="RefSeq" id="WP_108783664.1">
    <property type="nucleotide sequence ID" value="NZ_OMKW01000004.1"/>
</dbReference>
<dbReference type="GO" id="GO:0004109">
    <property type="term" value="F:coproporphyrinogen oxidase activity"/>
    <property type="evidence" value="ECO:0007669"/>
    <property type="project" value="InterPro"/>
</dbReference>
<keyword evidence="12 15" id="KW-0627">Porphyrin biosynthesis</keyword>
<feature type="binding site" evidence="17">
    <location>
        <position position="61"/>
    </location>
    <ligand>
        <name>[4Fe-4S] cluster</name>
        <dbReference type="ChEBI" id="CHEBI:49883"/>
        <note>4Fe-4S-S-AdoMet</note>
    </ligand>
</feature>
<dbReference type="InterPro" id="IPR006638">
    <property type="entry name" value="Elp3/MiaA/NifB-like_rSAM"/>
</dbReference>
<feature type="domain" description="Radical SAM core" evidence="18">
    <location>
        <begin position="42"/>
        <end position="276"/>
    </location>
</feature>
<gene>
    <name evidence="19" type="primary">hemN_2</name>
    <name evidence="19" type="ORF">POI8812_03328</name>
</gene>
<dbReference type="PANTHER" id="PTHR13932:SF6">
    <property type="entry name" value="OXYGEN-INDEPENDENT COPROPORPHYRINOGEN III OXIDASE"/>
    <property type="match status" value="1"/>
</dbReference>
<dbReference type="NCBIfam" id="TIGR00538">
    <property type="entry name" value="hemN"/>
    <property type="match status" value="1"/>
</dbReference>
<keyword evidence="8 15" id="KW-0479">Metal-binding</keyword>
<name>A0A2R8AFG5_9RHOB</name>
<comment type="similarity">
    <text evidence="3 15">Belongs to the anaerobic coproporphyrinogen-III oxidase family.</text>
</comment>
<feature type="binding site" evidence="16">
    <location>
        <position position="239"/>
    </location>
    <ligand>
        <name>S-adenosyl-L-methionine</name>
        <dbReference type="ChEBI" id="CHEBI:59789"/>
        <label>2</label>
    </ligand>
</feature>
<evidence type="ECO:0000256" key="4">
    <source>
        <dbReference type="ARBA" id="ARBA00011245"/>
    </source>
</evidence>
<dbReference type="InterPro" id="IPR007197">
    <property type="entry name" value="rSAM"/>
</dbReference>
<comment type="catalytic activity">
    <reaction evidence="14 15">
        <text>coproporphyrinogen III + 2 S-adenosyl-L-methionine = protoporphyrinogen IX + 2 5'-deoxyadenosine + 2 L-methionine + 2 CO2</text>
        <dbReference type="Rhea" id="RHEA:15425"/>
        <dbReference type="ChEBI" id="CHEBI:16526"/>
        <dbReference type="ChEBI" id="CHEBI:17319"/>
        <dbReference type="ChEBI" id="CHEBI:57307"/>
        <dbReference type="ChEBI" id="CHEBI:57309"/>
        <dbReference type="ChEBI" id="CHEBI:57844"/>
        <dbReference type="ChEBI" id="CHEBI:59789"/>
        <dbReference type="EC" id="1.3.98.3"/>
    </reaction>
</comment>
<evidence type="ECO:0000256" key="10">
    <source>
        <dbReference type="ARBA" id="ARBA00023004"/>
    </source>
</evidence>
<feature type="binding site" evidence="16">
    <location>
        <position position="51"/>
    </location>
    <ligand>
        <name>S-adenosyl-L-methionine</name>
        <dbReference type="ChEBI" id="CHEBI:59789"/>
        <label>1</label>
    </ligand>
</feature>
<dbReference type="GO" id="GO:0051989">
    <property type="term" value="F:coproporphyrinogen dehydrogenase activity"/>
    <property type="evidence" value="ECO:0007669"/>
    <property type="project" value="UniProtKB-EC"/>
</dbReference>
<evidence type="ECO:0000313" key="19">
    <source>
        <dbReference type="EMBL" id="SPF30981.1"/>
    </source>
</evidence>
<dbReference type="InterPro" id="IPR058240">
    <property type="entry name" value="rSAM_sf"/>
</dbReference>
<comment type="pathway">
    <text evidence="2 15">Porphyrin-containing compound metabolism; protoporphyrin-IX biosynthesis; protoporphyrinogen-IX from coproporphyrinogen-III (AdoMet route): step 1/1.</text>
</comment>
<evidence type="ECO:0000256" key="11">
    <source>
        <dbReference type="ARBA" id="ARBA00023014"/>
    </source>
</evidence>
<evidence type="ECO:0000256" key="7">
    <source>
        <dbReference type="ARBA" id="ARBA00022691"/>
    </source>
</evidence>
<dbReference type="GO" id="GO:0006782">
    <property type="term" value="P:protoporphyrinogen IX biosynthetic process"/>
    <property type="evidence" value="ECO:0007669"/>
    <property type="project" value="UniProtKB-UniPathway"/>
</dbReference>
<dbReference type="GO" id="GO:0005737">
    <property type="term" value="C:cytoplasm"/>
    <property type="evidence" value="ECO:0007669"/>
    <property type="project" value="UniProtKB-SubCell"/>
</dbReference>
<keyword evidence="5 15" id="KW-0004">4Fe-4S</keyword>
<dbReference type="GO" id="GO:0046872">
    <property type="term" value="F:metal ion binding"/>
    <property type="evidence" value="ECO:0007669"/>
    <property type="project" value="UniProtKB-KW"/>
</dbReference>
<evidence type="ECO:0000256" key="9">
    <source>
        <dbReference type="ARBA" id="ARBA00023002"/>
    </source>
</evidence>
<comment type="subunit">
    <text evidence="4">Monomer.</text>
</comment>
<dbReference type="UniPathway" id="UPA00251">
    <property type="reaction ID" value="UER00323"/>
</dbReference>
<feature type="binding site" evidence="16">
    <location>
        <begin position="63"/>
        <end position="65"/>
    </location>
    <ligand>
        <name>S-adenosyl-L-methionine</name>
        <dbReference type="ChEBI" id="CHEBI:59789"/>
        <label>2</label>
    </ligand>
</feature>
<evidence type="ECO:0000256" key="17">
    <source>
        <dbReference type="PIRSR" id="PIRSR000167-2"/>
    </source>
</evidence>
<keyword evidence="10 15" id="KW-0408">Iron</keyword>
<dbReference type="PIRSF" id="PIRSF000167">
    <property type="entry name" value="HemN"/>
    <property type="match status" value="1"/>
</dbReference>
<dbReference type="InterPro" id="IPR034505">
    <property type="entry name" value="Coproporphyrinogen-III_oxidase"/>
</dbReference>
<dbReference type="Pfam" id="PF04055">
    <property type="entry name" value="Radical_SAM"/>
    <property type="match status" value="1"/>
</dbReference>
<dbReference type="OrthoDB" id="9808022at2"/>
<dbReference type="EMBL" id="OMKW01000004">
    <property type="protein sequence ID" value="SPF30981.1"/>
    <property type="molecule type" value="Genomic_DNA"/>
</dbReference>
<sequence>MVDAKALLTKFSHPVPRYTSYPTAPQFRPGTAQRDMEHTLGNVGSQPVSLYVHIPYCNRLCWFCGCNTKHTLRYAPVRAYVDTLLLEIEQVAGKMQHKADLARIHFGGGSPSILQPEDVLRIGEALEHAFSIRYDAEISVELDPAAIPSGTLGAYRSIGMNRASLGVQDFAPKVQQAINRPQSYEDTADVIQQLRSLGVRSLNLDALYGLPFQTVETVQSTMDQVVSLAPNRIALFGYAHVPWMKPHQKMIPQAALPDALTRYEQSKAASDRLIGAGYVPVGIDHFAKWDEELALAASTDQLHRNFQGYTTDPCETLIGLGASAISRFPTCFVQNEPATANWRARVEAGAMAAAKSCQLDDDDHLRGWAIERLMCDFAIPMLDLSERFGSTGADLAEELAELAAREQDGLCEISDGRFIIPDDARAFTRIVAARLDAYLDQGPARYSQAV</sequence>
<dbReference type="Proteomes" id="UP000244932">
    <property type="component" value="Unassembled WGS sequence"/>
</dbReference>
<dbReference type="AlphaFoldDB" id="A0A2R8AFG5"/>
<evidence type="ECO:0000256" key="15">
    <source>
        <dbReference type="PIRNR" id="PIRNR000167"/>
    </source>
</evidence>
<evidence type="ECO:0000256" key="1">
    <source>
        <dbReference type="ARBA" id="ARBA00004496"/>
    </source>
</evidence>
<dbReference type="PANTHER" id="PTHR13932">
    <property type="entry name" value="COPROPORPHYRINIGEN III OXIDASE"/>
    <property type="match status" value="1"/>
</dbReference>
<comment type="cofactor">
    <cofactor evidence="15 17">
        <name>[4Fe-4S] cluster</name>
        <dbReference type="ChEBI" id="CHEBI:49883"/>
    </cofactor>
    <text evidence="15 17">Binds 1 [4Fe-4S] cluster. The cluster is coordinated with 3 cysteines and an exchangeable S-adenosyl-L-methionine.</text>
</comment>
<protein>
    <recommendedName>
        <fullName evidence="15">Coproporphyrinogen-III oxidase</fullName>
        <ecNumber evidence="15">1.3.98.3</ecNumber>
    </recommendedName>
</protein>
<comment type="subcellular location">
    <subcellularLocation>
        <location evidence="1 15">Cytoplasm</location>
    </subcellularLocation>
</comment>
<dbReference type="SMART" id="SM00729">
    <property type="entry name" value="Elp3"/>
    <property type="match status" value="1"/>
</dbReference>
<keyword evidence="7 15" id="KW-0949">S-adenosyl-L-methionine</keyword>
<evidence type="ECO:0000256" key="14">
    <source>
        <dbReference type="ARBA" id="ARBA00048321"/>
    </source>
</evidence>
<evidence type="ECO:0000256" key="3">
    <source>
        <dbReference type="ARBA" id="ARBA00005493"/>
    </source>
</evidence>
<organism evidence="19 20">
    <name type="scientific">Pontivivens insulae</name>
    <dbReference type="NCBI Taxonomy" id="1639689"/>
    <lineage>
        <taxon>Bacteria</taxon>
        <taxon>Pseudomonadati</taxon>
        <taxon>Pseudomonadota</taxon>
        <taxon>Alphaproteobacteria</taxon>
        <taxon>Rhodobacterales</taxon>
        <taxon>Paracoccaceae</taxon>
        <taxon>Pontivivens</taxon>
    </lineage>
</organism>
<feature type="binding site" evidence="16">
    <location>
        <position position="108"/>
    </location>
    <ligand>
        <name>S-adenosyl-L-methionine</name>
        <dbReference type="ChEBI" id="CHEBI:59789"/>
        <label>1</label>
    </ligand>
</feature>
<reference evidence="19 20" key="1">
    <citation type="submission" date="2018-03" db="EMBL/GenBank/DDBJ databases">
        <authorList>
            <person name="Keele B.F."/>
        </authorList>
    </citation>
    <scope>NUCLEOTIDE SEQUENCE [LARGE SCALE GENOMIC DNA]</scope>
    <source>
        <strain evidence="19 20">CeCT 8812</strain>
    </source>
</reference>
<feature type="binding site" evidence="16">
    <location>
        <position position="168"/>
    </location>
    <ligand>
        <name>S-adenosyl-L-methionine</name>
        <dbReference type="ChEBI" id="CHEBI:59789"/>
        <label>2</label>
    </ligand>
</feature>
<evidence type="ECO:0000313" key="20">
    <source>
        <dbReference type="Proteomes" id="UP000244932"/>
    </source>
</evidence>
<keyword evidence="6 15" id="KW-0963">Cytoplasm</keyword>
<feature type="binding site" evidence="16">
    <location>
        <position position="141"/>
    </location>
    <ligand>
        <name>S-adenosyl-L-methionine</name>
        <dbReference type="ChEBI" id="CHEBI:59789"/>
        <label>1</label>
    </ligand>
</feature>
<dbReference type="SFLD" id="SFLDS00029">
    <property type="entry name" value="Radical_SAM"/>
    <property type="match status" value="1"/>
</dbReference>
<dbReference type="EC" id="1.3.98.3" evidence="15"/>
<dbReference type="PROSITE" id="PS51918">
    <property type="entry name" value="RADICAL_SAM"/>
    <property type="match status" value="1"/>
</dbReference>
<dbReference type="Gene3D" id="3.80.30.20">
    <property type="entry name" value="tm_1862 like domain"/>
    <property type="match status" value="1"/>
</dbReference>
<keyword evidence="11 15" id="KW-0411">Iron-sulfur</keyword>
<dbReference type="SFLD" id="SFLDG01065">
    <property type="entry name" value="anaerobic_coproporphyrinogen-I"/>
    <property type="match status" value="1"/>
</dbReference>